<feature type="region of interest" description="Disordered" evidence="8">
    <location>
        <begin position="200"/>
        <end position="237"/>
    </location>
</feature>
<dbReference type="Proteomes" id="UP000572754">
    <property type="component" value="Unassembled WGS sequence"/>
</dbReference>
<name>A0A8H5WM68_FUSCI</name>
<dbReference type="Pfam" id="PF12874">
    <property type="entry name" value="zf-met"/>
    <property type="match status" value="1"/>
</dbReference>
<feature type="region of interest" description="Disordered" evidence="8">
    <location>
        <begin position="75"/>
        <end position="139"/>
    </location>
</feature>
<feature type="compositionally biased region" description="Basic and acidic residues" evidence="8">
    <location>
        <begin position="165"/>
        <end position="184"/>
    </location>
</feature>
<feature type="region of interest" description="Disordered" evidence="8">
    <location>
        <begin position="357"/>
        <end position="382"/>
    </location>
</feature>
<feature type="domain" description="C2H2-type" evidence="9">
    <location>
        <begin position="64"/>
        <end position="92"/>
    </location>
</feature>
<evidence type="ECO:0000313" key="10">
    <source>
        <dbReference type="EMBL" id="KAF5663785.1"/>
    </source>
</evidence>
<dbReference type="GO" id="GO:0005634">
    <property type="term" value="C:nucleus"/>
    <property type="evidence" value="ECO:0007669"/>
    <property type="project" value="UniProtKB-SubCell"/>
</dbReference>
<feature type="region of interest" description="Disordered" evidence="8">
    <location>
        <begin position="294"/>
        <end position="320"/>
    </location>
</feature>
<feature type="domain" description="C2H2-type" evidence="9">
    <location>
        <begin position="187"/>
        <end position="215"/>
    </location>
</feature>
<dbReference type="Pfam" id="PF13912">
    <property type="entry name" value="zf-C2H2_6"/>
    <property type="match status" value="1"/>
</dbReference>
<feature type="compositionally biased region" description="Acidic residues" evidence="8">
    <location>
        <begin position="540"/>
        <end position="555"/>
    </location>
</feature>
<feature type="compositionally biased region" description="Polar residues" evidence="8">
    <location>
        <begin position="222"/>
        <end position="237"/>
    </location>
</feature>
<protein>
    <submittedName>
        <fullName evidence="10">Zinc finger domain-containing protein</fullName>
    </submittedName>
</protein>
<feature type="compositionally biased region" description="Acidic residues" evidence="8">
    <location>
        <begin position="300"/>
        <end position="310"/>
    </location>
</feature>
<feature type="region of interest" description="Disordered" evidence="8">
    <location>
        <begin position="1"/>
        <end position="57"/>
    </location>
</feature>
<organism evidence="10 11">
    <name type="scientific">Fusarium circinatum</name>
    <name type="common">Pitch canker fungus</name>
    <name type="synonym">Gibberella circinata</name>
    <dbReference type="NCBI Taxonomy" id="48490"/>
    <lineage>
        <taxon>Eukaryota</taxon>
        <taxon>Fungi</taxon>
        <taxon>Dikarya</taxon>
        <taxon>Ascomycota</taxon>
        <taxon>Pezizomycotina</taxon>
        <taxon>Sordariomycetes</taxon>
        <taxon>Hypocreomycetidae</taxon>
        <taxon>Hypocreales</taxon>
        <taxon>Nectriaceae</taxon>
        <taxon>Fusarium</taxon>
        <taxon>Fusarium fujikuroi species complex</taxon>
    </lineage>
</organism>
<keyword evidence="3" id="KW-0677">Repeat</keyword>
<feature type="compositionally biased region" description="Polar residues" evidence="8">
    <location>
        <begin position="95"/>
        <end position="105"/>
    </location>
</feature>
<feature type="region of interest" description="Disordered" evidence="8">
    <location>
        <begin position="522"/>
        <end position="559"/>
    </location>
</feature>
<feature type="domain" description="C2H2-type" evidence="9">
    <location>
        <begin position="139"/>
        <end position="167"/>
    </location>
</feature>
<proteinExistence type="predicted"/>
<feature type="region of interest" description="Disordered" evidence="8">
    <location>
        <begin position="152"/>
        <end position="184"/>
    </location>
</feature>
<dbReference type="PROSITE" id="PS00028">
    <property type="entry name" value="ZINC_FINGER_C2H2_1"/>
    <property type="match status" value="8"/>
</dbReference>
<comment type="caution">
    <text evidence="10">The sequence shown here is derived from an EMBL/GenBank/DDBJ whole genome shotgun (WGS) entry which is preliminary data.</text>
</comment>
<evidence type="ECO:0000256" key="2">
    <source>
        <dbReference type="ARBA" id="ARBA00022723"/>
    </source>
</evidence>
<gene>
    <name evidence="10" type="ORF">FCIRC_11074</name>
</gene>
<evidence type="ECO:0000259" key="9">
    <source>
        <dbReference type="PROSITE" id="PS50157"/>
    </source>
</evidence>
<dbReference type="InterPro" id="IPR050888">
    <property type="entry name" value="ZnF_C2H2-type_TF"/>
</dbReference>
<dbReference type="Pfam" id="PF00096">
    <property type="entry name" value="zf-C2H2"/>
    <property type="match status" value="3"/>
</dbReference>
<feature type="region of interest" description="Disordered" evidence="8">
    <location>
        <begin position="471"/>
        <end position="501"/>
    </location>
</feature>
<comment type="subcellular location">
    <subcellularLocation>
        <location evidence="1">Nucleus</location>
    </subcellularLocation>
</comment>
<dbReference type="SUPFAM" id="SSF57667">
    <property type="entry name" value="beta-beta-alpha zinc fingers"/>
    <property type="match status" value="2"/>
</dbReference>
<evidence type="ECO:0000256" key="7">
    <source>
        <dbReference type="PROSITE-ProRule" id="PRU00042"/>
    </source>
</evidence>
<dbReference type="PANTHER" id="PTHR24406">
    <property type="entry name" value="TRANSCRIPTIONAL REPRESSOR CTCFL-RELATED"/>
    <property type="match status" value="1"/>
</dbReference>
<dbReference type="GO" id="GO:0008270">
    <property type="term" value="F:zinc ion binding"/>
    <property type="evidence" value="ECO:0007669"/>
    <property type="project" value="UniProtKB-KW"/>
</dbReference>
<dbReference type="SMART" id="SM00355">
    <property type="entry name" value="ZnF_C2H2"/>
    <property type="match status" value="12"/>
</dbReference>
<reference evidence="10 11" key="2">
    <citation type="submission" date="2020-05" db="EMBL/GenBank/DDBJ databases">
        <title>Identification and distribution of gene clusters putatively required for synthesis of sphingolipid metabolism inhibitors in phylogenetically diverse species of the filamentous fungus Fusarium.</title>
        <authorList>
            <person name="Kim H.-S."/>
            <person name="Busman M."/>
            <person name="Brown D.W."/>
            <person name="Divon H."/>
            <person name="Uhlig S."/>
            <person name="Proctor R.H."/>
        </authorList>
    </citation>
    <scope>NUCLEOTIDE SEQUENCE [LARGE SCALE GENOMIC DNA]</scope>
    <source>
        <strain evidence="10 11">NRRL 25331</strain>
    </source>
</reference>
<feature type="compositionally biased region" description="Basic and acidic residues" evidence="8">
    <location>
        <begin position="126"/>
        <end position="138"/>
    </location>
</feature>
<dbReference type="AlphaFoldDB" id="A0A8H5WM68"/>
<evidence type="ECO:0000256" key="4">
    <source>
        <dbReference type="ARBA" id="ARBA00022771"/>
    </source>
</evidence>
<dbReference type="InterPro" id="IPR013087">
    <property type="entry name" value="Znf_C2H2_type"/>
</dbReference>
<evidence type="ECO:0000313" key="11">
    <source>
        <dbReference type="Proteomes" id="UP000572754"/>
    </source>
</evidence>
<keyword evidence="11" id="KW-1185">Reference proteome</keyword>
<feature type="compositionally biased region" description="Basic residues" evidence="8">
    <location>
        <begin position="32"/>
        <end position="44"/>
    </location>
</feature>
<feature type="compositionally biased region" description="Acidic residues" evidence="8">
    <location>
        <begin position="478"/>
        <end position="501"/>
    </location>
</feature>
<dbReference type="PROSITE" id="PS50157">
    <property type="entry name" value="ZINC_FINGER_C2H2_2"/>
    <property type="match status" value="6"/>
</dbReference>
<feature type="domain" description="C2H2-type" evidence="9">
    <location>
        <begin position="325"/>
        <end position="353"/>
    </location>
</feature>
<accession>A0A8H5WM68</accession>
<evidence type="ECO:0000256" key="6">
    <source>
        <dbReference type="ARBA" id="ARBA00023242"/>
    </source>
</evidence>
<keyword evidence="4 7" id="KW-0863">Zinc-finger</keyword>
<keyword evidence="2" id="KW-0479">Metal-binding</keyword>
<evidence type="ECO:0000256" key="1">
    <source>
        <dbReference type="ARBA" id="ARBA00004123"/>
    </source>
</evidence>
<dbReference type="InterPro" id="IPR036236">
    <property type="entry name" value="Znf_C2H2_sf"/>
</dbReference>
<evidence type="ECO:0000256" key="5">
    <source>
        <dbReference type="ARBA" id="ARBA00022833"/>
    </source>
</evidence>
<keyword evidence="5" id="KW-0862">Zinc</keyword>
<feature type="domain" description="C2H2-type" evidence="9">
    <location>
        <begin position="19"/>
        <end position="47"/>
    </location>
</feature>
<feature type="domain" description="C2H2-type" evidence="9">
    <location>
        <begin position="426"/>
        <end position="449"/>
    </location>
</feature>
<dbReference type="EMBL" id="JAAQPE010000426">
    <property type="protein sequence ID" value="KAF5663785.1"/>
    <property type="molecule type" value="Genomic_DNA"/>
</dbReference>
<sequence length="840" mass="94441">MADDNPGEASSAKPQGKPVNCNICNTMFPHKGSLRRHRQSKHAVKKDEADASEPGQDGEAAITFDCALCKQSFPRQSSLTQHQRSKHGPPKPQASDASATQTQTHAAEPKPEDSVANDASTSAKQENVKKDDKSRESKTTCSICNRFFGHRGALYQHKRTKHRTAKTDNDTPAKEEDKTPDAEEKTIKCDVCDKSFTSRNSLRRHVKSKHTSDKKGKGPAKSSAQDGNAAGSSKQVHTTLKERHVVGSQKFKCICCNESFPSEDTLMKHQAEQRLEAMRQVMENMAQVAFGMRVSNGQDGPDEEGEEQEPTQETAIEEKKAPNMHQCTLCDKSFRFKSALVQHGLIKHAVADNAVAESSGQGASATAGGKKAEDVDEDDEDKPYCQTCQKTFRHAKGLADHKLNKHGIVEAEPTDSKQGVPKNPTFRCRPCNKTFRLATALRQHQRDSHPEMHRPRYSEDDIMRQLLRMAVPPFGRDGDDDDDDYEDEDEDYEDYEDEDDPFSYPGHRGFGRHQFDFPAGIQPGDIYDSDDPDFGYPVLSDDDDDEDKDDSDMDMETERGPPTLCTHCYGNFPRMLLVAHQWHVHGISHPAVVDVQARIAKDDSYGLKRTVCKRYPDPKDFPFFFEAKYFLRDCKYKNCGQDFETGTERINHEVEAHNRCITCEMYFQTPSALEKHQSKSKVVDTVVRDFDHWLEFAVPAQVHHEKQKAKAANNANPPKNIDCITCERKFEKASTMMKHVENGRCIPDVNQMDIFALGQILVERGAPCVRLGGFFCPVCDRSYMVLSELIQHAEGDECSLNVLSGPLRELISLLMMEFYRMVMGHLADLGNPGTEWGPEE</sequence>
<evidence type="ECO:0000256" key="3">
    <source>
        <dbReference type="ARBA" id="ARBA00022737"/>
    </source>
</evidence>
<reference evidence="11" key="1">
    <citation type="journal article" date="2020" name="BMC Genomics">
        <title>Correction to: Identification and distribution of gene clusters required for synthesis of sphingolipid metabolism inhibitors in diverse species of the filamentous fungus Fusarium.</title>
        <authorList>
            <person name="Kim H.S."/>
            <person name="Lohmar J.M."/>
            <person name="Busman M."/>
            <person name="Brown D.W."/>
            <person name="Naumann T.A."/>
            <person name="Divon H.H."/>
            <person name="Lysoe E."/>
            <person name="Uhlig S."/>
            <person name="Proctor R.H."/>
        </authorList>
    </citation>
    <scope>NUCLEOTIDE SEQUENCE [LARGE SCALE GENOMIC DNA]</scope>
    <source>
        <strain evidence="11">NRRL 25331</strain>
    </source>
</reference>
<keyword evidence="6" id="KW-0539">Nucleus</keyword>
<evidence type="ECO:0000256" key="8">
    <source>
        <dbReference type="SAM" id="MobiDB-lite"/>
    </source>
</evidence>
<dbReference type="Gene3D" id="3.30.160.60">
    <property type="entry name" value="Classic Zinc Finger"/>
    <property type="match status" value="3"/>
</dbReference>
<feature type="compositionally biased region" description="Low complexity" evidence="8">
    <location>
        <begin position="357"/>
        <end position="369"/>
    </location>
</feature>